<evidence type="ECO:0000313" key="12">
    <source>
        <dbReference type="EMBL" id="UOQ44997.1"/>
    </source>
</evidence>
<evidence type="ECO:0000256" key="9">
    <source>
        <dbReference type="ARBA" id="ARBA00023201"/>
    </source>
</evidence>
<feature type="transmembrane region" description="Helical" evidence="10">
    <location>
        <begin position="186"/>
        <end position="204"/>
    </location>
</feature>
<feature type="transmembrane region" description="Helical" evidence="10">
    <location>
        <begin position="108"/>
        <end position="127"/>
    </location>
</feature>
<evidence type="ECO:0000256" key="6">
    <source>
        <dbReference type="ARBA" id="ARBA00023053"/>
    </source>
</evidence>
<protein>
    <submittedName>
        <fullName evidence="12">Sodium:proton antiporter</fullName>
    </submittedName>
</protein>
<feature type="domain" description="Cation/H+ exchanger transmembrane" evidence="11">
    <location>
        <begin position="9"/>
        <end position="391"/>
    </location>
</feature>
<dbReference type="Proteomes" id="UP000831787">
    <property type="component" value="Chromosome"/>
</dbReference>
<keyword evidence="9" id="KW-0739">Sodium transport</keyword>
<dbReference type="InterPro" id="IPR006153">
    <property type="entry name" value="Cation/H_exchanger_TM"/>
</dbReference>
<organism evidence="12 13">
    <name type="scientific">Halobacillus salinarum</name>
    <dbReference type="NCBI Taxonomy" id="2932257"/>
    <lineage>
        <taxon>Bacteria</taxon>
        <taxon>Bacillati</taxon>
        <taxon>Bacillota</taxon>
        <taxon>Bacilli</taxon>
        <taxon>Bacillales</taxon>
        <taxon>Bacillaceae</taxon>
        <taxon>Halobacillus</taxon>
    </lineage>
</organism>
<dbReference type="PANTHER" id="PTHR10110:SF86">
    <property type="entry name" value="SODIUM_HYDROGEN EXCHANGER 7"/>
    <property type="match status" value="1"/>
</dbReference>
<keyword evidence="6" id="KW-0915">Sodium</keyword>
<dbReference type="EMBL" id="CP095073">
    <property type="protein sequence ID" value="UOQ44997.1"/>
    <property type="molecule type" value="Genomic_DNA"/>
</dbReference>
<accession>A0ABY4ELW0</accession>
<keyword evidence="13" id="KW-1185">Reference proteome</keyword>
<dbReference type="Pfam" id="PF00999">
    <property type="entry name" value="Na_H_Exchanger"/>
    <property type="match status" value="1"/>
</dbReference>
<evidence type="ECO:0000256" key="4">
    <source>
        <dbReference type="ARBA" id="ARBA00022692"/>
    </source>
</evidence>
<keyword evidence="2" id="KW-0813">Transport</keyword>
<evidence type="ECO:0000256" key="3">
    <source>
        <dbReference type="ARBA" id="ARBA00022475"/>
    </source>
</evidence>
<evidence type="ECO:0000256" key="1">
    <source>
        <dbReference type="ARBA" id="ARBA00004651"/>
    </source>
</evidence>
<feature type="transmembrane region" description="Helical" evidence="10">
    <location>
        <begin position="238"/>
        <end position="254"/>
    </location>
</feature>
<dbReference type="InterPro" id="IPR018422">
    <property type="entry name" value="Cation/H_exchanger_CPA1"/>
</dbReference>
<feature type="transmembrane region" description="Helical" evidence="10">
    <location>
        <begin position="79"/>
        <end position="102"/>
    </location>
</feature>
<comment type="subcellular location">
    <subcellularLocation>
        <location evidence="1">Cell membrane</location>
        <topology evidence="1">Multi-pass membrane protein</topology>
    </subcellularLocation>
</comment>
<feature type="transmembrane region" description="Helical" evidence="10">
    <location>
        <begin position="26"/>
        <end position="48"/>
    </location>
</feature>
<feature type="transmembrane region" description="Helical" evidence="10">
    <location>
        <begin position="336"/>
        <end position="356"/>
    </location>
</feature>
<evidence type="ECO:0000256" key="7">
    <source>
        <dbReference type="ARBA" id="ARBA00023065"/>
    </source>
</evidence>
<feature type="transmembrane region" description="Helical" evidence="10">
    <location>
        <begin position="300"/>
        <end position="324"/>
    </location>
</feature>
<keyword evidence="5 10" id="KW-1133">Transmembrane helix</keyword>
<keyword evidence="3" id="KW-1003">Cell membrane</keyword>
<evidence type="ECO:0000313" key="13">
    <source>
        <dbReference type="Proteomes" id="UP000831787"/>
    </source>
</evidence>
<sequence>MSASQVVLLLSIGYIIFTIDKKQKNLPVPVLLLLTGMILSFVPYFATIQVSETVIYDVFLPGLLFTSAYTYSPQALRKYAGIIGVLSTVGLISTALLLGLLMYVVAGWFFPISLAGAFLAASILTPTDPVSVVSILKQSSNDPSVADVVDGESMINDGTSVVLFGVLAGMYVNSQSFHIWSFFGEFLYVSIGGIVLGLGIGWLCSRAVHITHHKQYQVMLSIVTAYGIFHLAEHLGFSGVLATVTAGIMISWEFDHMNKEDHYREALAGFWDVVEPSLLSLVFLLIGIEATKYLTSISWILAIVIFMGSVVVRFMVVAASMQLFSGWREFIDWKRASLISWAGIRGTMSVFLLLSLHAQLLGKGDQLLSISFAVVVLSLVLQSIGIYPLARKMVK</sequence>
<evidence type="ECO:0000256" key="2">
    <source>
        <dbReference type="ARBA" id="ARBA00022448"/>
    </source>
</evidence>
<evidence type="ECO:0000256" key="10">
    <source>
        <dbReference type="SAM" id="Phobius"/>
    </source>
</evidence>
<dbReference type="RefSeq" id="WP_244711389.1">
    <property type="nucleotide sequence ID" value="NZ_CP095073.1"/>
</dbReference>
<evidence type="ECO:0000256" key="5">
    <source>
        <dbReference type="ARBA" id="ARBA00022989"/>
    </source>
</evidence>
<dbReference type="PANTHER" id="PTHR10110">
    <property type="entry name" value="SODIUM/HYDROGEN EXCHANGER"/>
    <property type="match status" value="1"/>
</dbReference>
<feature type="transmembrane region" description="Helical" evidence="10">
    <location>
        <begin position="266"/>
        <end position="288"/>
    </location>
</feature>
<gene>
    <name evidence="12" type="ORF">MUN89_03325</name>
</gene>
<feature type="transmembrane region" description="Helical" evidence="10">
    <location>
        <begin position="368"/>
        <end position="390"/>
    </location>
</feature>
<keyword evidence="7" id="KW-0406">Ion transport</keyword>
<evidence type="ECO:0000259" key="11">
    <source>
        <dbReference type="Pfam" id="PF00999"/>
    </source>
</evidence>
<keyword evidence="8 10" id="KW-0472">Membrane</keyword>
<keyword evidence="4 10" id="KW-0812">Transmembrane</keyword>
<evidence type="ECO:0000256" key="8">
    <source>
        <dbReference type="ARBA" id="ARBA00023136"/>
    </source>
</evidence>
<dbReference type="Gene3D" id="6.10.140.1330">
    <property type="match status" value="1"/>
</dbReference>
<name>A0ABY4ELW0_9BACI</name>
<reference evidence="12 13" key="1">
    <citation type="submission" date="2022-04" db="EMBL/GenBank/DDBJ databases">
        <title>Halobacillus sp. isolated from saltern.</title>
        <authorList>
            <person name="Won M."/>
            <person name="Lee C.-M."/>
            <person name="Woen H.-Y."/>
            <person name="Kwon S.-W."/>
        </authorList>
    </citation>
    <scope>NUCLEOTIDE SEQUENCE [LARGE SCALE GENOMIC DNA]</scope>
    <source>
        <strain evidence="12 13">SSBR10-3</strain>
    </source>
</reference>
<proteinExistence type="predicted"/>